<reference evidence="2" key="1">
    <citation type="submission" date="2022-10" db="EMBL/GenBank/DDBJ databases">
        <title>Tapping the CABI collections for fungal endophytes: first genome assemblies for Collariella, Neodidymelliopsis, Ascochyta clinopodiicola, Didymella pomorum, Didymosphaeria variabile, Neocosmospora piperis and Neocucurbitaria cava.</title>
        <authorList>
            <person name="Hill R."/>
        </authorList>
    </citation>
    <scope>NUCLEOTIDE SEQUENCE</scope>
    <source>
        <strain evidence="2">IMI 366586</strain>
    </source>
</reference>
<dbReference type="EMBL" id="JAPEUR010000306">
    <property type="protein sequence ID" value="KAJ4312059.1"/>
    <property type="molecule type" value="Genomic_DNA"/>
</dbReference>
<dbReference type="OrthoDB" id="5098804at2759"/>
<name>A0A9W8W514_9HYPO</name>
<organism evidence="2 3">
    <name type="scientific">Fusarium piperis</name>
    <dbReference type="NCBI Taxonomy" id="1435070"/>
    <lineage>
        <taxon>Eukaryota</taxon>
        <taxon>Fungi</taxon>
        <taxon>Dikarya</taxon>
        <taxon>Ascomycota</taxon>
        <taxon>Pezizomycotina</taxon>
        <taxon>Sordariomycetes</taxon>
        <taxon>Hypocreomycetidae</taxon>
        <taxon>Hypocreales</taxon>
        <taxon>Nectriaceae</taxon>
        <taxon>Fusarium</taxon>
        <taxon>Fusarium solani species complex</taxon>
    </lineage>
</organism>
<protein>
    <submittedName>
        <fullName evidence="2">Uncharacterized protein</fullName>
    </submittedName>
</protein>
<feature type="region of interest" description="Disordered" evidence="1">
    <location>
        <begin position="154"/>
        <end position="181"/>
    </location>
</feature>
<dbReference type="Proteomes" id="UP001140502">
    <property type="component" value="Unassembled WGS sequence"/>
</dbReference>
<comment type="caution">
    <text evidence="2">The sequence shown here is derived from an EMBL/GenBank/DDBJ whole genome shotgun (WGS) entry which is preliminary data.</text>
</comment>
<evidence type="ECO:0000313" key="3">
    <source>
        <dbReference type="Proteomes" id="UP001140502"/>
    </source>
</evidence>
<evidence type="ECO:0000256" key="1">
    <source>
        <dbReference type="SAM" id="MobiDB-lite"/>
    </source>
</evidence>
<evidence type="ECO:0000313" key="2">
    <source>
        <dbReference type="EMBL" id="KAJ4312059.1"/>
    </source>
</evidence>
<proteinExistence type="predicted"/>
<sequence>MAHTHSLFCGCSWVTKYIESDQFNLEPNDKIKFWLGNLSETPDTPFGTQLGMNSEGSNSQYTTAFEHPEHGFPHHATVDVPMVGHHTFDFLSAAEVNFPTTVSESGNGMSSSIAVVGSIPSSSKRTSSPLMARNPRPNCVFAVDYEKKNAFRQLSREGEKTPEMPPARSSRQHHSTCGCSPRSVARKNREIVRLEGILQHASSWGDLESPSDKAYDFDCPELLPRKPKHRTRMPVKSCLKRVAPVRFCDDLYSGESDSDCSSLSSDDDSDTDSICYSFDGDNASRTGRLLKFAGKKKEVKHVHFGKAHCLRTDQSMPSTPRTPQNDSRMERSRARQAVENKYHEMLAHKDDHAAKMQQFPSLAFTRQDAQVEQRLQRAIDITRANERAAIGRGALDFFIFVCRDRNSTGNQISEHLVDRLVNHRGNLSIVASYHGEERQYANPGTSNVSPVPAYLYRDCQSSMSWVRMMDEMDTSW</sequence>
<accession>A0A9W8W514</accession>
<keyword evidence="3" id="KW-1185">Reference proteome</keyword>
<dbReference type="AlphaFoldDB" id="A0A9W8W514"/>
<gene>
    <name evidence="2" type="ORF">N0V84_010132</name>
</gene>